<keyword evidence="4 12" id="KW-0479">Metal-binding</keyword>
<evidence type="ECO:0000256" key="8">
    <source>
        <dbReference type="ARBA" id="ARBA00023004"/>
    </source>
</evidence>
<keyword evidence="16" id="KW-1185">Reference proteome</keyword>
<evidence type="ECO:0000256" key="2">
    <source>
        <dbReference type="ARBA" id="ARBA00010309"/>
    </source>
</evidence>
<dbReference type="FunFam" id="1.10.10.1500:FF:000001">
    <property type="entry name" value="ribosomal oxygenase 1 isoform X1"/>
    <property type="match status" value="1"/>
</dbReference>
<gene>
    <name evidence="15" type="ORF">KP79_PYT10224</name>
</gene>
<keyword evidence="9 12" id="KW-0805">Transcription regulation</keyword>
<feature type="domain" description="JmjC" evidence="14">
    <location>
        <begin position="378"/>
        <end position="517"/>
    </location>
</feature>
<evidence type="ECO:0000256" key="6">
    <source>
        <dbReference type="ARBA" id="ARBA00022964"/>
    </source>
</evidence>
<feature type="compositionally biased region" description="Basic and acidic residues" evidence="13">
    <location>
        <begin position="39"/>
        <end position="48"/>
    </location>
</feature>
<evidence type="ECO:0000256" key="12">
    <source>
        <dbReference type="RuleBase" id="RU366061"/>
    </source>
</evidence>
<dbReference type="Pfam" id="PF08007">
    <property type="entry name" value="JmjC_2"/>
    <property type="match status" value="1"/>
</dbReference>
<dbReference type="GO" id="GO:0005506">
    <property type="term" value="F:iron ion binding"/>
    <property type="evidence" value="ECO:0007669"/>
    <property type="project" value="UniProtKB-UniRule"/>
</dbReference>
<name>A0A210Q472_MIZYE</name>
<keyword evidence="5" id="KW-0156">Chromatin regulator</keyword>
<keyword evidence="15" id="KW-0489">Methyltransferase</keyword>
<evidence type="ECO:0000256" key="10">
    <source>
        <dbReference type="ARBA" id="ARBA00023163"/>
    </source>
</evidence>
<evidence type="ECO:0000256" key="3">
    <source>
        <dbReference type="ARBA" id="ARBA00022491"/>
    </source>
</evidence>
<dbReference type="Gene3D" id="1.10.10.1500">
    <property type="entry name" value="JmjC domain-containing ribosomal oxygenase (ROX), dimer domain"/>
    <property type="match status" value="1"/>
</dbReference>
<dbReference type="OrthoDB" id="425950at2759"/>
<dbReference type="InterPro" id="IPR039994">
    <property type="entry name" value="NO66-like"/>
</dbReference>
<protein>
    <recommendedName>
        <fullName evidence="12">Bifunctional lysine-specific demethylase and histidyl-hydroxylase</fullName>
        <ecNumber evidence="12">1.14.11.-</ecNumber>
    </recommendedName>
</protein>
<comment type="subcellular location">
    <subcellularLocation>
        <location evidence="1 12">Nucleus</location>
    </subcellularLocation>
</comment>
<feature type="compositionally biased region" description="Polar residues" evidence="13">
    <location>
        <begin position="91"/>
        <end position="109"/>
    </location>
</feature>
<dbReference type="GO" id="GO:0032453">
    <property type="term" value="F:histone H3K4 demethylase activity"/>
    <property type="evidence" value="ECO:0007669"/>
    <property type="project" value="TreeGrafter"/>
</dbReference>
<comment type="caution">
    <text evidence="15">The sequence shown here is derived from an EMBL/GenBank/DDBJ whole genome shotgun (WGS) entry which is preliminary data.</text>
</comment>
<dbReference type="PROSITE" id="PS51184">
    <property type="entry name" value="JMJC"/>
    <property type="match status" value="1"/>
</dbReference>
<evidence type="ECO:0000313" key="15">
    <source>
        <dbReference type="EMBL" id="OWF43534.1"/>
    </source>
</evidence>
<dbReference type="Gene3D" id="2.60.120.650">
    <property type="entry name" value="Cupin"/>
    <property type="match status" value="1"/>
</dbReference>
<dbReference type="PANTHER" id="PTHR13096">
    <property type="entry name" value="MINA53 MYC INDUCED NUCLEAR ANTIGEN"/>
    <property type="match status" value="1"/>
</dbReference>
<accession>A0A210Q472</accession>
<evidence type="ECO:0000256" key="13">
    <source>
        <dbReference type="SAM" id="MobiDB-lite"/>
    </source>
</evidence>
<feature type="compositionally biased region" description="Polar residues" evidence="13">
    <location>
        <begin position="120"/>
        <end position="136"/>
    </location>
</feature>
<dbReference type="FunFam" id="2.60.120.650:FF:000013">
    <property type="entry name" value="Ribosomal oxygenase 1"/>
    <property type="match status" value="1"/>
</dbReference>
<evidence type="ECO:0000313" key="16">
    <source>
        <dbReference type="Proteomes" id="UP000242188"/>
    </source>
</evidence>
<keyword evidence="8 12" id="KW-0408">Iron</keyword>
<evidence type="ECO:0000256" key="11">
    <source>
        <dbReference type="ARBA" id="ARBA00023242"/>
    </source>
</evidence>
<dbReference type="STRING" id="6573.A0A210Q472"/>
<dbReference type="Gene3D" id="3.90.930.40">
    <property type="match status" value="1"/>
</dbReference>
<proteinExistence type="inferred from homology"/>
<dbReference type="PANTHER" id="PTHR13096:SF8">
    <property type="entry name" value="RIBOSOMAL OXYGENASE 1"/>
    <property type="match status" value="1"/>
</dbReference>
<keyword evidence="7 12" id="KW-0560">Oxidoreductase</keyword>
<comment type="cofactor">
    <cofactor evidence="12">
        <name>Fe(2+)</name>
        <dbReference type="ChEBI" id="CHEBI:29033"/>
    </cofactor>
    <text evidence="12">Binds 1 Fe(2+) ion per subunit.</text>
</comment>
<dbReference type="EC" id="1.14.11.-" evidence="12"/>
<keyword evidence="6 12" id="KW-0223">Dioxygenase</keyword>
<evidence type="ECO:0000256" key="7">
    <source>
        <dbReference type="ARBA" id="ARBA00023002"/>
    </source>
</evidence>
<dbReference type="FunFam" id="3.90.930.40:FF:000001">
    <property type="entry name" value="ribosomal oxygenase 1 isoform X1"/>
    <property type="match status" value="1"/>
</dbReference>
<evidence type="ECO:0000256" key="9">
    <source>
        <dbReference type="ARBA" id="ARBA00023015"/>
    </source>
</evidence>
<feature type="compositionally biased region" description="Basic and acidic residues" evidence="13">
    <location>
        <begin position="12"/>
        <end position="26"/>
    </location>
</feature>
<feature type="compositionally biased region" description="Polar residues" evidence="13">
    <location>
        <begin position="156"/>
        <end position="171"/>
    </location>
</feature>
<dbReference type="EMBL" id="NEDP02005067">
    <property type="protein sequence ID" value="OWF43534.1"/>
    <property type="molecule type" value="Genomic_DNA"/>
</dbReference>
<evidence type="ECO:0000256" key="4">
    <source>
        <dbReference type="ARBA" id="ARBA00022723"/>
    </source>
</evidence>
<keyword evidence="11 12" id="KW-0539">Nucleus</keyword>
<evidence type="ECO:0000256" key="1">
    <source>
        <dbReference type="ARBA" id="ARBA00004123"/>
    </source>
</evidence>
<dbReference type="GO" id="GO:0005730">
    <property type="term" value="C:nucleolus"/>
    <property type="evidence" value="ECO:0007669"/>
    <property type="project" value="TreeGrafter"/>
</dbReference>
<reference evidence="15 16" key="1">
    <citation type="journal article" date="2017" name="Nat. Ecol. Evol.">
        <title>Scallop genome provides insights into evolution of bilaterian karyotype and development.</title>
        <authorList>
            <person name="Wang S."/>
            <person name="Zhang J."/>
            <person name="Jiao W."/>
            <person name="Li J."/>
            <person name="Xun X."/>
            <person name="Sun Y."/>
            <person name="Guo X."/>
            <person name="Huan P."/>
            <person name="Dong B."/>
            <person name="Zhang L."/>
            <person name="Hu X."/>
            <person name="Sun X."/>
            <person name="Wang J."/>
            <person name="Zhao C."/>
            <person name="Wang Y."/>
            <person name="Wang D."/>
            <person name="Huang X."/>
            <person name="Wang R."/>
            <person name="Lv J."/>
            <person name="Li Y."/>
            <person name="Zhang Z."/>
            <person name="Liu B."/>
            <person name="Lu W."/>
            <person name="Hui Y."/>
            <person name="Liang J."/>
            <person name="Zhou Z."/>
            <person name="Hou R."/>
            <person name="Li X."/>
            <person name="Liu Y."/>
            <person name="Li H."/>
            <person name="Ning X."/>
            <person name="Lin Y."/>
            <person name="Zhao L."/>
            <person name="Xing Q."/>
            <person name="Dou J."/>
            <person name="Li Y."/>
            <person name="Mao J."/>
            <person name="Guo H."/>
            <person name="Dou H."/>
            <person name="Li T."/>
            <person name="Mu C."/>
            <person name="Jiang W."/>
            <person name="Fu Q."/>
            <person name="Fu X."/>
            <person name="Miao Y."/>
            <person name="Liu J."/>
            <person name="Yu Q."/>
            <person name="Li R."/>
            <person name="Liao H."/>
            <person name="Li X."/>
            <person name="Kong Y."/>
            <person name="Jiang Z."/>
            <person name="Chourrout D."/>
            <person name="Li R."/>
            <person name="Bao Z."/>
        </authorList>
    </citation>
    <scope>NUCLEOTIDE SEQUENCE [LARGE SCALE GENOMIC DNA]</scope>
    <source>
        <strain evidence="15 16">PY_sf001</strain>
    </source>
</reference>
<keyword evidence="10 12" id="KW-0804">Transcription</keyword>
<dbReference type="InterPro" id="IPR003347">
    <property type="entry name" value="JmjC_dom"/>
</dbReference>
<comment type="function">
    <text evidence="12">Oxygenase that can act as both a histone lysine demethylase and a ribosomal histidine hydroxylase.</text>
</comment>
<dbReference type="Proteomes" id="UP000242188">
    <property type="component" value="Unassembled WGS sequence"/>
</dbReference>
<dbReference type="GO" id="GO:0008168">
    <property type="term" value="F:methyltransferase activity"/>
    <property type="evidence" value="ECO:0007669"/>
    <property type="project" value="UniProtKB-KW"/>
</dbReference>
<comment type="similarity">
    <text evidence="2">Belongs to the ROX family. NO66 subfamily.</text>
</comment>
<sequence>MKRVSAFSVFKSKKEVEPQNDIDRSTIRRAASTPAVNVNDDKKTDGRSKKILRALKSGSLRQSLRGTPKIRPSILKMRESGPVAGDGDTVKLTSLRASNSDLTNDSTPAVASKSHKEKLSSASLRQDTPKVPQTTIIKPRRKMHSGTNPLPPKGKVQSQSKPPIDSSQSSGKVKPRSVKDENSSEPQIKSPKSPASKENSSPKLGKEGESPNSRSTQKKTKRHHNSAENGTPSKKKKSENSKSDQFECSTEEIEQAMDFAEETVMENSNLPYMHDSTMEAKRIFECLIHPVKPDKFFKELWEKKPLLVKRHMKQYNDGWFSTAELDRILREENLQFSVNLDITTYTNGVRETHNPVGRAYAPVVWDMYQSGCSVRLLNPQTYSRNVWKLLSMLQEYFGCCVGANTYLTPPGTQGFAPHFDDIEAFILQLEGKKHWRLYSPRSDAEKLPRFSSGNFTDVDLGEPILEKTLEPGDLLYFPRGTIHQAKTVGDEHSLHITVSCYQKNTWGDLFEKLMPRAVQLAVEEDVEFRKGLPRGYLNFMGVANSDVDNPQRKEFLRKVEQMMMRMISNAPVDAACDQMGKQFIHDSLPPVLSEAEKSCSIHNGGEKWDKQKSQVVGATEIEPDTAIKIVRKGILRLLTEEDEVRIYHTLENARLYHKVDPQYIDVEAEVASAVEFLIHSYPEFVSVENLPLPTLEKKLEIATSLYEKGLLITGEPLTSLDDDSSCDN</sequence>
<dbReference type="AlphaFoldDB" id="A0A210Q472"/>
<dbReference type="GO" id="GO:0032259">
    <property type="term" value="P:methylation"/>
    <property type="evidence" value="ECO:0007669"/>
    <property type="project" value="UniProtKB-KW"/>
</dbReference>
<dbReference type="GO" id="GO:0051864">
    <property type="term" value="F:histone H3K36 demethylase activity"/>
    <property type="evidence" value="ECO:0007669"/>
    <property type="project" value="TreeGrafter"/>
</dbReference>
<dbReference type="Pfam" id="PF21233">
    <property type="entry name" value="WHD_RIOX1"/>
    <property type="match status" value="1"/>
</dbReference>
<evidence type="ECO:0000256" key="5">
    <source>
        <dbReference type="ARBA" id="ARBA00022853"/>
    </source>
</evidence>
<keyword evidence="15" id="KW-0808">Transferase</keyword>
<dbReference type="InterPro" id="IPR049043">
    <property type="entry name" value="WHD_RIOX1"/>
</dbReference>
<evidence type="ECO:0000259" key="14">
    <source>
        <dbReference type="PROSITE" id="PS51184"/>
    </source>
</evidence>
<keyword evidence="3" id="KW-0678">Repressor</keyword>
<feature type="region of interest" description="Disordered" evidence="13">
    <location>
        <begin position="1"/>
        <end position="249"/>
    </location>
</feature>
<organism evidence="15 16">
    <name type="scientific">Mizuhopecten yessoensis</name>
    <name type="common">Japanese scallop</name>
    <name type="synonym">Patinopecten yessoensis</name>
    <dbReference type="NCBI Taxonomy" id="6573"/>
    <lineage>
        <taxon>Eukaryota</taxon>
        <taxon>Metazoa</taxon>
        <taxon>Spiralia</taxon>
        <taxon>Lophotrochozoa</taxon>
        <taxon>Mollusca</taxon>
        <taxon>Bivalvia</taxon>
        <taxon>Autobranchia</taxon>
        <taxon>Pteriomorphia</taxon>
        <taxon>Pectinida</taxon>
        <taxon>Pectinoidea</taxon>
        <taxon>Pectinidae</taxon>
        <taxon>Mizuhopecten</taxon>
    </lineage>
</organism>
<dbReference type="SUPFAM" id="SSF51197">
    <property type="entry name" value="Clavaminate synthase-like"/>
    <property type="match status" value="1"/>
</dbReference>